<name>A0A9J6QZ90_9FIRM</name>
<sequence length="138" mass="15915">MSIVSGLIKWLESSPVLDGVEEIDVSQLDQDDEAVGLYKQPSVSMQKLVDGSEIRTENYYLLFRKPVQLRNDRITNEDYLQQVEAWIFQKDFDEEYPDIGYPVHSIEMSNAFYMLSRTDGDAAYQLTLSITYMKGVNI</sequence>
<protein>
    <submittedName>
        <fullName evidence="1">Uncharacterized protein</fullName>
    </submittedName>
</protein>
<organism evidence="1 2">
    <name type="scientific">Hominibacterium faecale</name>
    <dbReference type="NCBI Taxonomy" id="2839743"/>
    <lineage>
        <taxon>Bacteria</taxon>
        <taxon>Bacillati</taxon>
        <taxon>Bacillota</taxon>
        <taxon>Clostridia</taxon>
        <taxon>Peptostreptococcales</taxon>
        <taxon>Anaerovoracaceae</taxon>
        <taxon>Hominibacterium</taxon>
    </lineage>
</organism>
<dbReference type="RefSeq" id="WP_269478846.1">
    <property type="nucleotide sequence ID" value="NZ_JAOSHN010000014.1"/>
</dbReference>
<evidence type="ECO:0000313" key="1">
    <source>
        <dbReference type="EMBL" id="MCU7380851.1"/>
    </source>
</evidence>
<evidence type="ECO:0000313" key="2">
    <source>
        <dbReference type="Proteomes" id="UP001065549"/>
    </source>
</evidence>
<dbReference type="Proteomes" id="UP001065549">
    <property type="component" value="Unassembled WGS sequence"/>
</dbReference>
<comment type="caution">
    <text evidence="1">The sequence shown here is derived from an EMBL/GenBank/DDBJ whole genome shotgun (WGS) entry which is preliminary data.</text>
</comment>
<reference evidence="1" key="1">
    <citation type="submission" date="2022-09" db="EMBL/GenBank/DDBJ databases">
        <title>Culturomic study of gut microbiota in children with autism spectrum disorder.</title>
        <authorList>
            <person name="Efimov B.A."/>
            <person name="Chaplin A.V."/>
            <person name="Sokolova S.R."/>
            <person name="Pikina A.P."/>
            <person name="Korzhanova M."/>
            <person name="Belova V."/>
            <person name="Korostin D."/>
        </authorList>
    </citation>
    <scope>NUCLEOTIDE SEQUENCE</scope>
    <source>
        <strain evidence="1">ASD5510</strain>
    </source>
</reference>
<keyword evidence="2" id="KW-1185">Reference proteome</keyword>
<dbReference type="EMBL" id="JAOSHN010000014">
    <property type="protein sequence ID" value="MCU7380851.1"/>
    <property type="molecule type" value="Genomic_DNA"/>
</dbReference>
<proteinExistence type="predicted"/>
<dbReference type="AlphaFoldDB" id="A0A9J6QZ90"/>
<accession>A0A9J6QZ90</accession>
<gene>
    <name evidence="1" type="ORF">OBO34_21285</name>
</gene>